<dbReference type="InterPro" id="IPR051091">
    <property type="entry name" value="O-Glucosyltr/Glycosyltrsf_90"/>
</dbReference>
<name>A0A0G4KF14_VERLO</name>
<accession>A0A0G4KF14</accession>
<evidence type="ECO:0000313" key="7">
    <source>
        <dbReference type="Proteomes" id="UP000045706"/>
    </source>
</evidence>
<feature type="non-terminal residue" evidence="6">
    <location>
        <position position="1"/>
    </location>
</feature>
<dbReference type="InterPro" id="IPR006598">
    <property type="entry name" value="CAP10"/>
</dbReference>
<feature type="transmembrane region" description="Helical" evidence="3">
    <location>
        <begin position="178"/>
        <end position="201"/>
    </location>
</feature>
<dbReference type="PANTHER" id="PTHR12203:SF35">
    <property type="entry name" value="PROTEIN O-GLUCOSYLTRANSFERASE 1"/>
    <property type="match status" value="1"/>
</dbReference>
<keyword evidence="4" id="KW-0732">Signal</keyword>
<evidence type="ECO:0000259" key="5">
    <source>
        <dbReference type="SMART" id="SM00672"/>
    </source>
</evidence>
<evidence type="ECO:0000256" key="1">
    <source>
        <dbReference type="ARBA" id="ARBA00010118"/>
    </source>
</evidence>
<dbReference type="Proteomes" id="UP000045706">
    <property type="component" value="Unassembled WGS sequence"/>
</dbReference>
<dbReference type="GO" id="GO:0016740">
    <property type="term" value="F:transferase activity"/>
    <property type="evidence" value="ECO:0007669"/>
    <property type="project" value="UniProtKB-KW"/>
</dbReference>
<feature type="domain" description="Glycosyl transferase CAP10" evidence="5">
    <location>
        <begin position="374"/>
        <end position="615"/>
    </location>
</feature>
<feature type="transmembrane region" description="Helical" evidence="3">
    <location>
        <begin position="221"/>
        <end position="239"/>
    </location>
</feature>
<feature type="chain" id="PRO_5002565708" description="Glycosyl transferase CAP10 domain-containing protein" evidence="4">
    <location>
        <begin position="19"/>
        <end position="617"/>
    </location>
</feature>
<reference evidence="7" key="1">
    <citation type="submission" date="2015-05" db="EMBL/GenBank/DDBJ databases">
        <authorList>
            <person name="Fogelqvist Johan"/>
        </authorList>
    </citation>
    <scope>NUCLEOTIDE SEQUENCE [LARGE SCALE GENOMIC DNA]</scope>
</reference>
<comment type="similarity">
    <text evidence="1">Belongs to the glycosyltransferase 90 family.</text>
</comment>
<keyword evidence="3" id="KW-1133">Transmembrane helix</keyword>
<dbReference type="SMART" id="SM00672">
    <property type="entry name" value="CAP10"/>
    <property type="match status" value="1"/>
</dbReference>
<sequence>RPIHFAIMIFLLSGEAIAAAGRFKEINKAHLGTDNPDTTYPIAKPTWQAPIDATCDSVRTPSFCGTCLAVGGIVVRVLVTWRVIRTVHCTSTSYETLLPLFTTVYATRLLKLIQLGKAVSERSGGWRAKLACAQYIIFALIWAHASTGHHQVDLCVTVLIDAMLITRLAESRRDISNAWLLTARTLLTSAGVLSFLAMFSFNRPRNIRWALMLDYVAVRDLLVNGSITYVTLLNGIYLLSYMHPSTLALAMTAVVVYTHHLARTLASRPPINQSLMTFAVINAVLTPGILLRLYPRAAAVTGLPASDVRLVRFLARSYVVLAAPACASTSAARNRRWWGRRDVCSACVAPHTASIFESDSRVVVDWTNATDLCHQPDLAYLHGFLQSPVAVMPTKMAFPVFSQTKAEGFANILLPSPWNFNDKTAYADDQGILWEQKENTMFWRGSASDGYAARGSWQTSFRARLVHAAPHLPLSTANKPRHDHELPRVDIGFVDEFQKCHQDDCRSEETAFWGPGAEKPPLERVPFEQHWQYRHLMDLDGAGYNGRFLPFLRSRSLVYRTGLFRTWFGERVHAWRHYVPVDVRLHELWDLLGFFGGDKKGAGLGENIAMEGRAWAA</sequence>
<keyword evidence="3" id="KW-0472">Membrane</keyword>
<evidence type="ECO:0000256" key="4">
    <source>
        <dbReference type="SAM" id="SignalP"/>
    </source>
</evidence>
<keyword evidence="2" id="KW-0808">Transferase</keyword>
<protein>
    <recommendedName>
        <fullName evidence="5">Glycosyl transferase CAP10 domain-containing protein</fullName>
    </recommendedName>
</protein>
<dbReference type="PANTHER" id="PTHR12203">
    <property type="entry name" value="KDEL LYS-ASP-GLU-LEU CONTAINING - RELATED"/>
    <property type="match status" value="1"/>
</dbReference>
<dbReference type="EMBL" id="CVQI01000002">
    <property type="protein sequence ID" value="CRJ88409.1"/>
    <property type="molecule type" value="Genomic_DNA"/>
</dbReference>
<evidence type="ECO:0000256" key="3">
    <source>
        <dbReference type="SAM" id="Phobius"/>
    </source>
</evidence>
<gene>
    <name evidence="6" type="ORF">BN1723_001564</name>
</gene>
<keyword evidence="3" id="KW-0812">Transmembrane</keyword>
<feature type="signal peptide" evidence="4">
    <location>
        <begin position="1"/>
        <end position="18"/>
    </location>
</feature>
<proteinExistence type="inferred from homology"/>
<evidence type="ECO:0000256" key="2">
    <source>
        <dbReference type="ARBA" id="ARBA00022679"/>
    </source>
</evidence>
<organism evidence="6 7">
    <name type="scientific">Verticillium longisporum</name>
    <name type="common">Verticillium dahliae var. longisporum</name>
    <dbReference type="NCBI Taxonomy" id="100787"/>
    <lineage>
        <taxon>Eukaryota</taxon>
        <taxon>Fungi</taxon>
        <taxon>Dikarya</taxon>
        <taxon>Ascomycota</taxon>
        <taxon>Pezizomycotina</taxon>
        <taxon>Sordariomycetes</taxon>
        <taxon>Hypocreomycetidae</taxon>
        <taxon>Glomerellales</taxon>
        <taxon>Plectosphaerellaceae</taxon>
        <taxon>Verticillium</taxon>
    </lineage>
</organism>
<evidence type="ECO:0000313" key="6">
    <source>
        <dbReference type="EMBL" id="CRJ88409.1"/>
    </source>
</evidence>
<dbReference type="AlphaFoldDB" id="A0A0G4KF14"/>